<dbReference type="Proteomes" id="UP000030130">
    <property type="component" value="Unassembled WGS sequence"/>
</dbReference>
<organism evidence="1 2">
    <name type="scientific">Porphyromonas gulae</name>
    <dbReference type="NCBI Taxonomy" id="111105"/>
    <lineage>
        <taxon>Bacteria</taxon>
        <taxon>Pseudomonadati</taxon>
        <taxon>Bacteroidota</taxon>
        <taxon>Bacteroidia</taxon>
        <taxon>Bacteroidales</taxon>
        <taxon>Porphyromonadaceae</taxon>
        <taxon>Porphyromonas</taxon>
    </lineage>
</organism>
<dbReference type="AlphaFoldDB" id="A0A0A2EY39"/>
<evidence type="ECO:0000313" key="2">
    <source>
        <dbReference type="Proteomes" id="UP000030130"/>
    </source>
</evidence>
<dbReference type="EMBL" id="JRAI01000082">
    <property type="protein sequence ID" value="KGN83843.1"/>
    <property type="molecule type" value="Genomic_DNA"/>
</dbReference>
<sequence length="432" mass="50300">MLTSVIGKIFLEAYNKQNNKQYTPKEFFLEVYYPIFFGHEKYLIWIQNSAVVQKLNKTEIPSEKFEGAIRQKEIIKIKKKKLIDKIENAISFDASVAVGYKAEGHTATTSGQTCIHNHKMKKDDAYLSWIGAGLGIRIGGAIILFDKPQLLLDIAEGWGKYRELINSRPNLGGNKIEAWNAIWINRKYEQIDHSLDLNQYIKENNDSIELKTISWVQLFIHICKHFKDPKMMGYFYDLGKINKTFGFVPIVLSSIRKSYEFTSQIFHDYDSIILDELFQSWKTEYGLDIACRRGVIGLYAMEPKDLWSYLYSNKKSPKKKDKIELLTYQNWLLAMLNNKQLWEKSMHVAELLHAYRQGQSKDRTNRDNALKELLSHPYQSSFMRNISNILEEIEDKKDLMEICSIINSMPSDSVPYFVSLIKIHYINIAGKL</sequence>
<dbReference type="RefSeq" id="WP_039422222.1">
    <property type="nucleotide sequence ID" value="NZ_JRAI01000082.1"/>
</dbReference>
<comment type="caution">
    <text evidence="1">The sequence shown here is derived from an EMBL/GenBank/DDBJ whole genome shotgun (WGS) entry which is preliminary data.</text>
</comment>
<name>A0A0A2EY39_9PORP</name>
<reference evidence="1 2" key="1">
    <citation type="submission" date="2014-08" db="EMBL/GenBank/DDBJ databases">
        <title>Porphyromonas gulae strain:COT-052_OH1451 Genome sequencing.</title>
        <authorList>
            <person name="Wallis C."/>
            <person name="Deusch O."/>
            <person name="O'Flynn C."/>
            <person name="Davis I."/>
            <person name="Jospin G."/>
            <person name="Darling A.E."/>
            <person name="Coil D.A."/>
            <person name="Alexiev A."/>
            <person name="Horsfall A."/>
            <person name="Kirkwood N."/>
            <person name="Harris S."/>
            <person name="Eisen J.A."/>
        </authorList>
    </citation>
    <scope>NUCLEOTIDE SEQUENCE [LARGE SCALE GENOMIC DNA]</scope>
    <source>
        <strain evidence="2">COT-052 OH1451</strain>
    </source>
</reference>
<dbReference type="OrthoDB" id="5422541at2"/>
<accession>A0A0A2EY39</accession>
<protein>
    <submittedName>
        <fullName evidence="1">Uncharacterized protein</fullName>
    </submittedName>
</protein>
<gene>
    <name evidence="1" type="ORF">HR08_10340</name>
</gene>
<evidence type="ECO:0000313" key="1">
    <source>
        <dbReference type="EMBL" id="KGN83843.1"/>
    </source>
</evidence>
<proteinExistence type="predicted"/>